<dbReference type="PANTHER" id="PTHR10859">
    <property type="entry name" value="GLYCOSYL TRANSFERASE"/>
    <property type="match status" value="1"/>
</dbReference>
<gene>
    <name evidence="1" type="ORF">METZ01_LOCUS225207</name>
</gene>
<proteinExistence type="predicted"/>
<dbReference type="SUPFAM" id="SSF53448">
    <property type="entry name" value="Nucleotide-diphospho-sugar transferases"/>
    <property type="match status" value="1"/>
</dbReference>
<feature type="non-terminal residue" evidence="1">
    <location>
        <position position="1"/>
    </location>
</feature>
<reference evidence="1" key="1">
    <citation type="submission" date="2018-05" db="EMBL/GenBank/DDBJ databases">
        <authorList>
            <person name="Lanie J.A."/>
            <person name="Ng W.-L."/>
            <person name="Kazmierczak K.M."/>
            <person name="Andrzejewski T.M."/>
            <person name="Davidsen T.M."/>
            <person name="Wayne K.J."/>
            <person name="Tettelin H."/>
            <person name="Glass J.I."/>
            <person name="Rusch D."/>
            <person name="Podicherti R."/>
            <person name="Tsui H.-C.T."/>
            <person name="Winkler M.E."/>
        </authorList>
    </citation>
    <scope>NUCLEOTIDE SEQUENCE</scope>
</reference>
<protein>
    <recommendedName>
        <fullName evidence="2">Glycosyltransferase 2-like domain-containing protein</fullName>
    </recommendedName>
</protein>
<evidence type="ECO:0008006" key="2">
    <source>
        <dbReference type="Google" id="ProtNLM"/>
    </source>
</evidence>
<dbReference type="AlphaFoldDB" id="A0A382GCN4"/>
<dbReference type="PANTHER" id="PTHR10859:SF91">
    <property type="entry name" value="DOLICHYL-PHOSPHATE BETA-GLUCOSYLTRANSFERASE"/>
    <property type="match status" value="1"/>
</dbReference>
<name>A0A382GCN4_9ZZZZ</name>
<dbReference type="EMBL" id="UINC01054529">
    <property type="protein sequence ID" value="SVB72353.1"/>
    <property type="molecule type" value="Genomic_DNA"/>
</dbReference>
<dbReference type="InterPro" id="IPR029044">
    <property type="entry name" value="Nucleotide-diphossugar_trans"/>
</dbReference>
<evidence type="ECO:0000313" key="1">
    <source>
        <dbReference type="EMBL" id="SVB72353.1"/>
    </source>
</evidence>
<organism evidence="1">
    <name type="scientific">marine metagenome</name>
    <dbReference type="NCBI Taxonomy" id="408172"/>
    <lineage>
        <taxon>unclassified sequences</taxon>
        <taxon>metagenomes</taxon>
        <taxon>ecological metagenomes</taxon>
    </lineage>
</organism>
<accession>A0A382GCN4</accession>
<dbReference type="GO" id="GO:0006487">
    <property type="term" value="P:protein N-linked glycosylation"/>
    <property type="evidence" value="ECO:0007669"/>
    <property type="project" value="TreeGrafter"/>
</dbReference>
<sequence>TIIKLLFFVPFNDAQCGFKFLTKQAAQTIVPCIKNNHWFFDTELLVIACKRGYKVVETPVTWVEDKDTRVKIFKTVLEDLSGLLRLRLGGIPKV</sequence>